<evidence type="ECO:0000313" key="3">
    <source>
        <dbReference type="Proteomes" id="UP000196531"/>
    </source>
</evidence>
<keyword evidence="1" id="KW-1133">Transmembrane helix</keyword>
<organism evidence="2 3">
    <name type="scientific">Halobacteriovorax marinus</name>
    <dbReference type="NCBI Taxonomy" id="97084"/>
    <lineage>
        <taxon>Bacteria</taxon>
        <taxon>Pseudomonadati</taxon>
        <taxon>Bdellovibrionota</taxon>
        <taxon>Bacteriovoracia</taxon>
        <taxon>Bacteriovoracales</taxon>
        <taxon>Halobacteriovoraceae</taxon>
        <taxon>Halobacteriovorax</taxon>
    </lineage>
</organism>
<sequence>MMEVTLTCSECGSGIHVLPAVEAAIAKCDVCAHEAPVKFTNDHVEGVLKDCPCCERKDFYSQKDFNRKIGVTLFVIAAILSIWTYGVSFIVLYALDLFLFRKLSLVVVCYKCTTIFRNVANIKDIYGYNHEMNDRIVYSDHDFEGIQLEH</sequence>
<accession>A0A1Y5F354</accession>
<feature type="transmembrane region" description="Helical" evidence="1">
    <location>
        <begin position="69"/>
        <end position="95"/>
    </location>
</feature>
<reference evidence="3" key="1">
    <citation type="journal article" date="2017" name="Proc. Natl. Acad. Sci. U.S.A.">
        <title>Simulation of Deepwater Horizon oil plume reveals substrate specialization within a complex community of hydrocarbon-degraders.</title>
        <authorList>
            <person name="Hu P."/>
            <person name="Dubinsky E.A."/>
            <person name="Probst A.J."/>
            <person name="Wang J."/>
            <person name="Sieber C.M.K."/>
            <person name="Tom L.M."/>
            <person name="Gardinali P."/>
            <person name="Banfield J.F."/>
            <person name="Atlas R.M."/>
            <person name="Andersen G.L."/>
        </authorList>
    </citation>
    <scope>NUCLEOTIDE SEQUENCE [LARGE SCALE GENOMIC DNA]</scope>
</reference>
<dbReference type="Proteomes" id="UP000196531">
    <property type="component" value="Unassembled WGS sequence"/>
</dbReference>
<name>A0A1Y5F354_9BACT</name>
<gene>
    <name evidence="2" type="ORF">A9Q84_19550</name>
</gene>
<protein>
    <submittedName>
        <fullName evidence="2">Uncharacterized protein</fullName>
    </submittedName>
</protein>
<keyword evidence="1" id="KW-0812">Transmembrane</keyword>
<evidence type="ECO:0000256" key="1">
    <source>
        <dbReference type="SAM" id="Phobius"/>
    </source>
</evidence>
<proteinExistence type="predicted"/>
<keyword evidence="1" id="KW-0472">Membrane</keyword>
<dbReference type="EMBL" id="MAAO01000015">
    <property type="protein sequence ID" value="OUR93663.1"/>
    <property type="molecule type" value="Genomic_DNA"/>
</dbReference>
<comment type="caution">
    <text evidence="2">The sequence shown here is derived from an EMBL/GenBank/DDBJ whole genome shotgun (WGS) entry which is preliminary data.</text>
</comment>
<evidence type="ECO:0000313" key="2">
    <source>
        <dbReference type="EMBL" id="OUR93663.1"/>
    </source>
</evidence>
<dbReference type="AlphaFoldDB" id="A0A1Y5F354"/>